<dbReference type="AlphaFoldDB" id="A0AAV9ZZ89"/>
<name>A0AAV9ZZ89_9AGAR</name>
<sequence>MSIRFCDSICPLRFASESLKKHGHLARLHPKLLSGAFYTPSDSQTTEIQQEIRRIEDELSTVDSHFARLTAARDQLIIYRARLETSAESYRGVLSSLRRIPNELLVEIFELCIDPDSPLDPKRHASWIMSQVCSHWRAVAINCPSLWRHIHHSNDFHTHQSLLSTQFERAQRIPRLSIRLLPNHTDDALDLVLQASAQWEQASLDLANDGFVRFFNHTGTFTALKRLSLRSWDKLPATFTVDWSHSLTRLEELSLDLCYDTLPHQLPIPWAQLRVLCLSNGHSLDLLWLVSQLSAVTTISVSGGGNYGNEPPTSQTVSRSMTSLTLNDCAEVFIEEVLGYLVAPALQTMNFKSLRPAPRDRLITFLRQSRCNLKQLHVDAVITPGCLEPMLRWPCTQSITHLRLPNTSVNPRDIVALASHSQLRSLILARNAQNVRLRESLLESLPNLTELILLLKSEAAALWVVEGVIELGTSRRRGDLLR</sequence>
<organism evidence="2 3">
    <name type="scientific">Favolaschia claudopus</name>
    <dbReference type="NCBI Taxonomy" id="2862362"/>
    <lineage>
        <taxon>Eukaryota</taxon>
        <taxon>Fungi</taxon>
        <taxon>Dikarya</taxon>
        <taxon>Basidiomycota</taxon>
        <taxon>Agaricomycotina</taxon>
        <taxon>Agaricomycetes</taxon>
        <taxon>Agaricomycetidae</taxon>
        <taxon>Agaricales</taxon>
        <taxon>Marasmiineae</taxon>
        <taxon>Mycenaceae</taxon>
        <taxon>Favolaschia</taxon>
    </lineage>
</organism>
<proteinExistence type="predicted"/>
<reference evidence="2 3" key="1">
    <citation type="journal article" date="2024" name="J Genomics">
        <title>Draft genome sequencing and assembly of Favolaschia claudopus CIRM-BRFM 2984 isolated from oak limbs.</title>
        <authorList>
            <person name="Navarro D."/>
            <person name="Drula E."/>
            <person name="Chaduli D."/>
            <person name="Cazenave R."/>
            <person name="Ahrendt S."/>
            <person name="Wang J."/>
            <person name="Lipzen A."/>
            <person name="Daum C."/>
            <person name="Barry K."/>
            <person name="Grigoriev I.V."/>
            <person name="Favel A."/>
            <person name="Rosso M.N."/>
            <person name="Martin F."/>
        </authorList>
    </citation>
    <scope>NUCLEOTIDE SEQUENCE [LARGE SCALE GENOMIC DNA]</scope>
    <source>
        <strain evidence="2 3">CIRM-BRFM 2984</strain>
    </source>
</reference>
<dbReference type="InterPro" id="IPR036047">
    <property type="entry name" value="F-box-like_dom_sf"/>
</dbReference>
<protein>
    <submittedName>
        <fullName evidence="2">F-box domain-containing protein</fullName>
    </submittedName>
</protein>
<evidence type="ECO:0000313" key="2">
    <source>
        <dbReference type="EMBL" id="KAK6996564.1"/>
    </source>
</evidence>
<keyword evidence="3" id="KW-1185">Reference proteome</keyword>
<dbReference type="Gene3D" id="3.80.10.10">
    <property type="entry name" value="Ribonuclease Inhibitor"/>
    <property type="match status" value="1"/>
</dbReference>
<dbReference type="SUPFAM" id="SSF52047">
    <property type="entry name" value="RNI-like"/>
    <property type="match status" value="1"/>
</dbReference>
<gene>
    <name evidence="2" type="ORF">R3P38DRAFT_1967089</name>
</gene>
<dbReference type="EMBL" id="JAWWNJ010000097">
    <property type="protein sequence ID" value="KAK6996564.1"/>
    <property type="molecule type" value="Genomic_DNA"/>
</dbReference>
<evidence type="ECO:0000259" key="1">
    <source>
        <dbReference type="Pfam" id="PF12937"/>
    </source>
</evidence>
<dbReference type="Proteomes" id="UP001362999">
    <property type="component" value="Unassembled WGS sequence"/>
</dbReference>
<evidence type="ECO:0000313" key="3">
    <source>
        <dbReference type="Proteomes" id="UP001362999"/>
    </source>
</evidence>
<dbReference type="Pfam" id="PF12937">
    <property type="entry name" value="F-box-like"/>
    <property type="match status" value="1"/>
</dbReference>
<comment type="caution">
    <text evidence="2">The sequence shown here is derived from an EMBL/GenBank/DDBJ whole genome shotgun (WGS) entry which is preliminary data.</text>
</comment>
<dbReference type="InterPro" id="IPR001810">
    <property type="entry name" value="F-box_dom"/>
</dbReference>
<dbReference type="SUPFAM" id="SSF81383">
    <property type="entry name" value="F-box domain"/>
    <property type="match status" value="1"/>
</dbReference>
<accession>A0AAV9ZZ89</accession>
<dbReference type="Gene3D" id="1.20.1280.50">
    <property type="match status" value="1"/>
</dbReference>
<dbReference type="InterPro" id="IPR032675">
    <property type="entry name" value="LRR_dom_sf"/>
</dbReference>
<feature type="domain" description="F-box" evidence="1">
    <location>
        <begin position="98"/>
        <end position="151"/>
    </location>
</feature>